<dbReference type="AlphaFoldDB" id="A0A951UT32"/>
<dbReference type="Proteomes" id="UP000729701">
    <property type="component" value="Unassembled WGS sequence"/>
</dbReference>
<accession>A0A951UT32</accession>
<reference evidence="1" key="1">
    <citation type="submission" date="2021-05" db="EMBL/GenBank/DDBJ databases">
        <authorList>
            <person name="Pietrasiak N."/>
            <person name="Ward R."/>
            <person name="Stajich J.E."/>
            <person name="Kurbessoian T."/>
        </authorList>
    </citation>
    <scope>NUCLEOTIDE SEQUENCE</scope>
    <source>
        <strain evidence="1">GSE-NOS-MK-12-04C</strain>
    </source>
</reference>
<organism evidence="1 2">
    <name type="scientific">Cyanomargarita calcarea GSE-NOS-MK-12-04C</name>
    <dbReference type="NCBI Taxonomy" id="2839659"/>
    <lineage>
        <taxon>Bacteria</taxon>
        <taxon>Bacillati</taxon>
        <taxon>Cyanobacteriota</taxon>
        <taxon>Cyanophyceae</taxon>
        <taxon>Nostocales</taxon>
        <taxon>Cyanomargaritaceae</taxon>
        <taxon>Cyanomargarita</taxon>
    </lineage>
</organism>
<dbReference type="EMBL" id="JAHHGZ010000003">
    <property type="protein sequence ID" value="MBW4666465.1"/>
    <property type="molecule type" value="Genomic_DNA"/>
</dbReference>
<evidence type="ECO:0000313" key="2">
    <source>
        <dbReference type="Proteomes" id="UP000729701"/>
    </source>
</evidence>
<gene>
    <name evidence="1" type="ORF">KME60_03215</name>
</gene>
<proteinExistence type="predicted"/>
<reference evidence="1" key="2">
    <citation type="journal article" date="2022" name="Microbiol. Resour. Announc.">
        <title>Metagenome Sequencing to Explore Phylogenomics of Terrestrial Cyanobacteria.</title>
        <authorList>
            <person name="Ward R.D."/>
            <person name="Stajich J.E."/>
            <person name="Johansen J.R."/>
            <person name="Huntemann M."/>
            <person name="Clum A."/>
            <person name="Foster B."/>
            <person name="Foster B."/>
            <person name="Roux S."/>
            <person name="Palaniappan K."/>
            <person name="Varghese N."/>
            <person name="Mukherjee S."/>
            <person name="Reddy T.B.K."/>
            <person name="Daum C."/>
            <person name="Copeland A."/>
            <person name="Chen I.A."/>
            <person name="Ivanova N.N."/>
            <person name="Kyrpides N.C."/>
            <person name="Shapiro N."/>
            <person name="Eloe-Fadrosh E.A."/>
            <person name="Pietrasiak N."/>
        </authorList>
    </citation>
    <scope>NUCLEOTIDE SEQUENCE</scope>
    <source>
        <strain evidence="1">GSE-NOS-MK-12-04C</strain>
    </source>
</reference>
<protein>
    <submittedName>
        <fullName evidence="1">P63C domain-containing protein</fullName>
    </submittedName>
</protein>
<comment type="caution">
    <text evidence="1">The sequence shown here is derived from an EMBL/GenBank/DDBJ whole genome shotgun (WGS) entry which is preliminary data.</text>
</comment>
<name>A0A951UT32_9CYAN</name>
<sequence length="84" mass="10074">MWSFIYHTLDANERAKLDKNNPVQSNGHRKQTIHQWLEENATEKHKQHFDKVLMIVNACPSEQEFKDLFARLVGEQFQQKLFDF</sequence>
<evidence type="ECO:0000313" key="1">
    <source>
        <dbReference type="EMBL" id="MBW4666465.1"/>
    </source>
</evidence>